<dbReference type="Pfam" id="PF07435">
    <property type="entry name" value="YycH"/>
    <property type="match status" value="1"/>
</dbReference>
<protein>
    <recommendedName>
        <fullName evidence="1">Regulatory protein YycH domain-containing protein</fullName>
    </recommendedName>
</protein>
<dbReference type="KEGG" id="cace:CACET_c39050"/>
<dbReference type="Proteomes" id="UP000035704">
    <property type="component" value="Chromosome"/>
</dbReference>
<evidence type="ECO:0000259" key="1">
    <source>
        <dbReference type="Pfam" id="PF07435"/>
    </source>
</evidence>
<dbReference type="PATRIC" id="fig|84022.6.peg.3991"/>
<evidence type="ECO:0000313" key="3">
    <source>
        <dbReference type="Proteomes" id="UP000035704"/>
    </source>
</evidence>
<proteinExistence type="predicted"/>
<name>A0A0G3WG65_9CLOT</name>
<keyword evidence="3" id="KW-1185">Reference proteome</keyword>
<dbReference type="STRING" id="84022.CACET_c39050"/>
<dbReference type="AlphaFoldDB" id="A0A0G3WG65"/>
<sequence>MKTLILAILIIMSIVFTQKIWFYSPIKMLQSEASFKEKQTAKITEIRNELVIPERVEVSFGNSYYTIISSDVEKVWEASRSILFQYFTADVEVVPTTLERYKENSWLKSVELEFGRNIPSVLVASVFDTVDNKIVNNIKEIRKILIPTLNRGVIYIVGKDNNVFEVRMENYQEDRQLLSFLDKLQDSSYIRYYPLFIDVGNPTLMPLSYDVAIPEIFVESEIDVKDESMVTEKVKSFFDDSLDFVKTIKETSGATVFMYGYGEKGVRINNRGRLEYNEEVRSISSSNVVNALDVAIEFVLQQEGGFPEGAYLKEIRQVNKGYYLGFNYRIDGLPVVFHTNNMTHPIEIEVYGNKVKSYRTFTRKKMNFPDVPINSKILLPQQIIEEHIDLLKYNYLKDQDVEEPKSDKEVLSYIERSITKTEVLYYDTIEEASTQLLVPVWRIKIDAREYYFNTYDGKLLYSSLVN</sequence>
<feature type="domain" description="Regulatory protein YycH" evidence="1">
    <location>
        <begin position="1"/>
        <end position="359"/>
    </location>
</feature>
<dbReference type="EMBL" id="CP009687">
    <property type="protein sequence ID" value="AKL97333.1"/>
    <property type="molecule type" value="Genomic_DNA"/>
</dbReference>
<gene>
    <name evidence="2" type="ORF">CACET_c39050</name>
</gene>
<reference evidence="2 3" key="1">
    <citation type="submission" date="2014-10" db="EMBL/GenBank/DDBJ databases">
        <title>Genome sequence of Clostridium aceticum DSM 1496.</title>
        <authorList>
            <person name="Poehlein A."/>
            <person name="Schiel-Bengelsdorf B."/>
            <person name="Gottschalk G."/>
            <person name="Duerre P."/>
            <person name="Daniel R."/>
        </authorList>
    </citation>
    <scope>NUCLEOTIDE SEQUENCE [LARGE SCALE GENOMIC DNA]</scope>
    <source>
        <strain evidence="2 3">DSM 1496</strain>
    </source>
</reference>
<organism evidence="2 3">
    <name type="scientific">Clostridium aceticum</name>
    <dbReference type="NCBI Taxonomy" id="84022"/>
    <lineage>
        <taxon>Bacteria</taxon>
        <taxon>Bacillati</taxon>
        <taxon>Bacillota</taxon>
        <taxon>Clostridia</taxon>
        <taxon>Eubacteriales</taxon>
        <taxon>Clostridiaceae</taxon>
        <taxon>Clostridium</taxon>
    </lineage>
</organism>
<dbReference type="InterPro" id="IPR009996">
    <property type="entry name" value="YycH"/>
</dbReference>
<evidence type="ECO:0000313" key="2">
    <source>
        <dbReference type="EMBL" id="AKL97333.1"/>
    </source>
</evidence>
<accession>A0A0G3WG65</accession>